<proteinExistence type="predicted"/>
<name>A0A4Q0YS69_9GAMM</name>
<keyword evidence="2" id="KW-1185">Reference proteome</keyword>
<evidence type="ECO:0000313" key="1">
    <source>
        <dbReference type="EMBL" id="RXJ73515.1"/>
    </source>
</evidence>
<comment type="caution">
    <text evidence="1">The sequence shown here is derived from an EMBL/GenBank/DDBJ whole genome shotgun (WGS) entry which is preliminary data.</text>
</comment>
<dbReference type="RefSeq" id="WP_129122119.1">
    <property type="nucleotide sequence ID" value="NZ_PEIB01000009.1"/>
</dbReference>
<organism evidence="1 2">
    <name type="scientific">Veronia nyctiphanis</name>
    <dbReference type="NCBI Taxonomy" id="1278244"/>
    <lineage>
        <taxon>Bacteria</taxon>
        <taxon>Pseudomonadati</taxon>
        <taxon>Pseudomonadota</taxon>
        <taxon>Gammaproteobacteria</taxon>
        <taxon>Vibrionales</taxon>
        <taxon>Vibrionaceae</taxon>
        <taxon>Veronia</taxon>
    </lineage>
</organism>
<dbReference type="AlphaFoldDB" id="A0A4Q0YS69"/>
<dbReference type="Proteomes" id="UP000290287">
    <property type="component" value="Unassembled WGS sequence"/>
</dbReference>
<sequence>MNIEKIADIICQTARDEDIELSELANEGIFWMPELAFVYQCGKNIIREAESVFGTSEVIWYREKNYGNGGPTDLAFELPNGELLAIEFKLRATTTAYEGDVKKLCRISRPQTTRLFCALVDVFESVITGDDGRQKHIETLPGYRVTPIKKLSFSTKQNWYKSPVKCVACVWSVELESETR</sequence>
<reference evidence="1 2" key="1">
    <citation type="submission" date="2017-10" db="EMBL/GenBank/DDBJ databases">
        <title>Nyctiphanis sp. nov., isolated from the stomach of the euphausiid Nyctiphanes simplex (Hansen, 1911) in the Gulf of California.</title>
        <authorList>
            <person name="Gomez-Gil B."/>
            <person name="Aguilar-Mendez M."/>
            <person name="Lopez-Cortes A."/>
            <person name="Gomez-Gutierrez J."/>
            <person name="Roque A."/>
            <person name="Lang E."/>
            <person name="Gonzalez-Castillo A."/>
        </authorList>
    </citation>
    <scope>NUCLEOTIDE SEQUENCE [LARGE SCALE GENOMIC DNA]</scope>
    <source>
        <strain evidence="1 2">CAIM 600</strain>
    </source>
</reference>
<dbReference type="EMBL" id="PEIB01000009">
    <property type="protein sequence ID" value="RXJ73515.1"/>
    <property type="molecule type" value="Genomic_DNA"/>
</dbReference>
<gene>
    <name evidence="1" type="ORF">CS022_09820</name>
</gene>
<accession>A0A4Q0YS69</accession>
<evidence type="ECO:0000313" key="2">
    <source>
        <dbReference type="Proteomes" id="UP000290287"/>
    </source>
</evidence>
<dbReference type="OrthoDB" id="825812at2"/>
<protein>
    <submittedName>
        <fullName evidence="1">Uncharacterized protein</fullName>
    </submittedName>
</protein>